<evidence type="ECO:0000313" key="2">
    <source>
        <dbReference type="EMBL" id="CAG6472345.1"/>
    </source>
</evidence>
<feature type="compositionally biased region" description="Low complexity" evidence="1">
    <location>
        <begin position="20"/>
        <end position="32"/>
    </location>
</feature>
<reference evidence="2" key="1">
    <citation type="submission" date="2021-05" db="EMBL/GenBank/DDBJ databases">
        <authorList>
            <person name="Alioto T."/>
            <person name="Alioto T."/>
            <person name="Gomez Garrido J."/>
        </authorList>
    </citation>
    <scope>NUCLEOTIDE SEQUENCE</scope>
</reference>
<name>A0A8D8BF56_CULPI</name>
<feature type="compositionally biased region" description="Gly residues" evidence="1">
    <location>
        <begin position="1"/>
        <end position="12"/>
    </location>
</feature>
<sequence>MRFGSSGGGGEYGDYLDNRSSTSSVSNHSHASGLPSTCGVSQHVPTPGDQRSAVGPERTFAGQCQRFWQVDPFCKPSSQTCSAQPSIALIQNNKQHDLLPELPTGDWLYFITHKIPLISTFLNPDK</sequence>
<feature type="region of interest" description="Disordered" evidence="1">
    <location>
        <begin position="1"/>
        <end position="56"/>
    </location>
</feature>
<protein>
    <submittedName>
        <fullName evidence="2">(northern house mosquito) hypothetical protein</fullName>
    </submittedName>
</protein>
<evidence type="ECO:0000256" key="1">
    <source>
        <dbReference type="SAM" id="MobiDB-lite"/>
    </source>
</evidence>
<proteinExistence type="predicted"/>
<feature type="compositionally biased region" description="Polar residues" evidence="1">
    <location>
        <begin position="34"/>
        <end position="44"/>
    </location>
</feature>
<accession>A0A8D8BF56</accession>
<dbReference type="AlphaFoldDB" id="A0A8D8BF56"/>
<organism evidence="2">
    <name type="scientific">Culex pipiens</name>
    <name type="common">House mosquito</name>
    <dbReference type="NCBI Taxonomy" id="7175"/>
    <lineage>
        <taxon>Eukaryota</taxon>
        <taxon>Metazoa</taxon>
        <taxon>Ecdysozoa</taxon>
        <taxon>Arthropoda</taxon>
        <taxon>Hexapoda</taxon>
        <taxon>Insecta</taxon>
        <taxon>Pterygota</taxon>
        <taxon>Neoptera</taxon>
        <taxon>Endopterygota</taxon>
        <taxon>Diptera</taxon>
        <taxon>Nematocera</taxon>
        <taxon>Culicoidea</taxon>
        <taxon>Culicidae</taxon>
        <taxon>Culicinae</taxon>
        <taxon>Culicini</taxon>
        <taxon>Culex</taxon>
        <taxon>Culex</taxon>
    </lineage>
</organism>
<dbReference type="EMBL" id="HBUE01070298">
    <property type="protein sequence ID" value="CAG6472345.1"/>
    <property type="molecule type" value="Transcribed_RNA"/>
</dbReference>